<accession>A0AAV4MZP2</accession>
<dbReference type="AlphaFoldDB" id="A0AAV4MZP2"/>
<evidence type="ECO:0000313" key="2">
    <source>
        <dbReference type="Proteomes" id="UP001054837"/>
    </source>
</evidence>
<evidence type="ECO:0000313" key="1">
    <source>
        <dbReference type="EMBL" id="GIX77208.1"/>
    </source>
</evidence>
<organism evidence="1 2">
    <name type="scientific">Caerostris darwini</name>
    <dbReference type="NCBI Taxonomy" id="1538125"/>
    <lineage>
        <taxon>Eukaryota</taxon>
        <taxon>Metazoa</taxon>
        <taxon>Ecdysozoa</taxon>
        <taxon>Arthropoda</taxon>
        <taxon>Chelicerata</taxon>
        <taxon>Arachnida</taxon>
        <taxon>Araneae</taxon>
        <taxon>Araneomorphae</taxon>
        <taxon>Entelegynae</taxon>
        <taxon>Araneoidea</taxon>
        <taxon>Araneidae</taxon>
        <taxon>Caerostris</taxon>
    </lineage>
</organism>
<protein>
    <submittedName>
        <fullName evidence="1">Uncharacterized protein</fullName>
    </submittedName>
</protein>
<reference evidence="1 2" key="1">
    <citation type="submission" date="2021-06" db="EMBL/GenBank/DDBJ databases">
        <title>Caerostris darwini draft genome.</title>
        <authorList>
            <person name="Kono N."/>
            <person name="Arakawa K."/>
        </authorList>
    </citation>
    <scope>NUCLEOTIDE SEQUENCE [LARGE SCALE GENOMIC DNA]</scope>
</reference>
<sequence>MLLTEISTSSIQSNHQTNSQLLLPDIWNSNMTLPHLPTAACFFRFLAFPDLMRNFYDADCRHTLLRFPPYHTLSGGFDSQRFLIGRGWGVLPAFYVAATCFKGKC</sequence>
<gene>
    <name evidence="1" type="ORF">CDAR_105551</name>
</gene>
<keyword evidence="2" id="KW-1185">Reference proteome</keyword>
<name>A0AAV4MZP2_9ARAC</name>
<dbReference type="Proteomes" id="UP001054837">
    <property type="component" value="Unassembled WGS sequence"/>
</dbReference>
<proteinExistence type="predicted"/>
<comment type="caution">
    <text evidence="1">The sequence shown here is derived from an EMBL/GenBank/DDBJ whole genome shotgun (WGS) entry which is preliminary data.</text>
</comment>
<dbReference type="EMBL" id="BPLQ01000994">
    <property type="protein sequence ID" value="GIX77208.1"/>
    <property type="molecule type" value="Genomic_DNA"/>
</dbReference>